<evidence type="ECO:0000256" key="10">
    <source>
        <dbReference type="ARBA" id="ARBA00022741"/>
    </source>
</evidence>
<dbReference type="GO" id="GO:0000082">
    <property type="term" value="P:G1/S transition of mitotic cell cycle"/>
    <property type="evidence" value="ECO:0007669"/>
    <property type="project" value="TreeGrafter"/>
</dbReference>
<dbReference type="Gene3D" id="1.10.510.10">
    <property type="entry name" value="Transferase(Phosphotransferase) domain 1"/>
    <property type="match status" value="2"/>
</dbReference>
<comment type="catalytic activity">
    <reaction evidence="15">
        <text>L-seryl-[protein] + ATP = O-phospho-L-seryl-[protein] + ADP + H(+)</text>
        <dbReference type="Rhea" id="RHEA:17989"/>
        <dbReference type="Rhea" id="RHEA-COMP:9863"/>
        <dbReference type="Rhea" id="RHEA-COMP:11604"/>
        <dbReference type="ChEBI" id="CHEBI:15378"/>
        <dbReference type="ChEBI" id="CHEBI:29999"/>
        <dbReference type="ChEBI" id="CHEBI:30616"/>
        <dbReference type="ChEBI" id="CHEBI:83421"/>
        <dbReference type="ChEBI" id="CHEBI:456216"/>
        <dbReference type="EC" id="2.7.11.1"/>
    </reaction>
</comment>
<feature type="region of interest" description="Disordered" evidence="17">
    <location>
        <begin position="1"/>
        <end position="55"/>
    </location>
</feature>
<evidence type="ECO:0000256" key="3">
    <source>
        <dbReference type="ARBA" id="ARBA00009903"/>
    </source>
</evidence>
<evidence type="ECO:0000259" key="18">
    <source>
        <dbReference type="PROSITE" id="PS50011"/>
    </source>
</evidence>
<keyword evidence="11" id="KW-0418">Kinase</keyword>
<dbReference type="GO" id="GO:1900181">
    <property type="term" value="P:negative regulation of protein localization to nucleus"/>
    <property type="evidence" value="ECO:0007669"/>
    <property type="project" value="UniProtKB-ARBA"/>
</dbReference>
<dbReference type="InterPro" id="IPR008271">
    <property type="entry name" value="Ser/Thr_kinase_AS"/>
</dbReference>
<comment type="catalytic activity">
    <reaction evidence="14">
        <text>L-threonyl-[protein] + ATP = O-phospho-L-threonyl-[protein] + ADP + H(+)</text>
        <dbReference type="Rhea" id="RHEA:46608"/>
        <dbReference type="Rhea" id="RHEA-COMP:11060"/>
        <dbReference type="Rhea" id="RHEA-COMP:11605"/>
        <dbReference type="ChEBI" id="CHEBI:15378"/>
        <dbReference type="ChEBI" id="CHEBI:30013"/>
        <dbReference type="ChEBI" id="CHEBI:30616"/>
        <dbReference type="ChEBI" id="CHEBI:61977"/>
        <dbReference type="ChEBI" id="CHEBI:456216"/>
        <dbReference type="EC" id="2.7.11.1"/>
    </reaction>
</comment>
<evidence type="ECO:0000256" key="2">
    <source>
        <dbReference type="ARBA" id="ARBA00004496"/>
    </source>
</evidence>
<dbReference type="PROSITE" id="PS00107">
    <property type="entry name" value="PROTEIN_KINASE_ATP"/>
    <property type="match status" value="1"/>
</dbReference>
<dbReference type="Proteomes" id="UP000095284">
    <property type="component" value="Unplaced"/>
</dbReference>
<feature type="compositionally biased region" description="Polar residues" evidence="17">
    <location>
        <begin position="795"/>
        <end position="806"/>
    </location>
</feature>
<dbReference type="InterPro" id="IPR011009">
    <property type="entry name" value="Kinase-like_dom_sf"/>
</dbReference>
<evidence type="ECO:0000256" key="1">
    <source>
        <dbReference type="ARBA" id="ARBA00001946"/>
    </source>
</evidence>
<evidence type="ECO:0000259" key="19">
    <source>
        <dbReference type="PROSITE" id="PS51285"/>
    </source>
</evidence>
<dbReference type="eggNOG" id="KOG0608">
    <property type="taxonomic scope" value="Eukaryota"/>
</dbReference>
<feature type="binding site" evidence="16">
    <location>
        <position position="419"/>
    </location>
    <ligand>
        <name>ATP</name>
        <dbReference type="ChEBI" id="CHEBI:30616"/>
    </ligand>
</feature>
<dbReference type="PROSITE" id="PS50011">
    <property type="entry name" value="PROTEIN_KINASE_DOM"/>
    <property type="match status" value="1"/>
</dbReference>
<dbReference type="InterPro" id="IPR000719">
    <property type="entry name" value="Prot_kinase_dom"/>
</dbReference>
<accession>A0A1I7SDV7</accession>
<evidence type="ECO:0000256" key="13">
    <source>
        <dbReference type="ARBA" id="ARBA00022842"/>
    </source>
</evidence>
<feature type="domain" description="AGC-kinase C-terminal" evidence="19">
    <location>
        <begin position="706"/>
        <end position="772"/>
    </location>
</feature>
<organism evidence="20 21">
    <name type="scientific">Bursaphelenchus xylophilus</name>
    <name type="common">Pinewood nematode worm</name>
    <name type="synonym">Aphelenchoides xylophilus</name>
    <dbReference type="NCBI Taxonomy" id="6326"/>
    <lineage>
        <taxon>Eukaryota</taxon>
        <taxon>Metazoa</taxon>
        <taxon>Ecdysozoa</taxon>
        <taxon>Nematoda</taxon>
        <taxon>Chromadorea</taxon>
        <taxon>Rhabditida</taxon>
        <taxon>Tylenchina</taxon>
        <taxon>Tylenchomorpha</taxon>
        <taxon>Aphelenchoidea</taxon>
        <taxon>Aphelenchoididae</taxon>
        <taxon>Bursaphelenchus</taxon>
    </lineage>
</organism>
<dbReference type="GO" id="GO:0004674">
    <property type="term" value="F:protein serine/threonine kinase activity"/>
    <property type="evidence" value="ECO:0007669"/>
    <property type="project" value="UniProtKB-KW"/>
</dbReference>
<keyword evidence="10 16" id="KW-0547">Nucleotide-binding</keyword>
<dbReference type="GO" id="GO:0005737">
    <property type="term" value="C:cytoplasm"/>
    <property type="evidence" value="ECO:0007669"/>
    <property type="project" value="UniProtKB-SubCell"/>
</dbReference>
<comment type="similarity">
    <text evidence="3">Belongs to the protein kinase superfamily. AGC Ser/Thr protein kinase family.</text>
</comment>
<feature type="domain" description="Protein kinase" evidence="18">
    <location>
        <begin position="390"/>
        <end position="695"/>
    </location>
</feature>
<feature type="compositionally biased region" description="Polar residues" evidence="17">
    <location>
        <begin position="1"/>
        <end position="17"/>
    </location>
</feature>
<evidence type="ECO:0000256" key="11">
    <source>
        <dbReference type="ARBA" id="ARBA00022777"/>
    </source>
</evidence>
<evidence type="ECO:0000256" key="7">
    <source>
        <dbReference type="ARBA" id="ARBA00022553"/>
    </source>
</evidence>
<keyword evidence="7" id="KW-0597">Phosphoprotein</keyword>
<keyword evidence="12 16" id="KW-0067">ATP-binding</keyword>
<evidence type="ECO:0000256" key="5">
    <source>
        <dbReference type="ARBA" id="ARBA00022490"/>
    </source>
</evidence>
<dbReference type="SMART" id="SM00220">
    <property type="entry name" value="S_TKc"/>
    <property type="match status" value="1"/>
</dbReference>
<dbReference type="GO" id="GO:0046872">
    <property type="term" value="F:metal ion binding"/>
    <property type="evidence" value="ECO:0007669"/>
    <property type="project" value="UniProtKB-KW"/>
</dbReference>
<dbReference type="AlphaFoldDB" id="A0A1I7SDV7"/>
<sequence>MTLQRNEMLPSNGSLTPQPGYKDRNEIDSSSLMSRRARLSEPSTSSSNVHPGHHRDKLDLIRDSLKPFEQNLEPGYNVSCNVHSNHYLGPATSAPLFQVERVDDNHRIMINALTQGGYDPESAYYALKLVNFRSVTDAAKVLTDLKQKIFLNGSANLPSCSYPQTGTKPSPPYYLSSTKSLPTTNEKVLSVNGFEPFNYEPNGNSRNYCKVETSNTRRDIEYPNIYSEEDYRTRDSEAVPIIRSRLNKPRSYLMYPYDISPQLPSPSYKCPDVQQMITQTSNIKLVEKESSKKRSVSPLPYSVSTKLRKNCYEKTLKPCKPAMFRFFMEQHTEKLIQQWKERNQRALQLSRDMEAVNFSENMREKMVRFLRQKESRYIRLRRQKMNKSMFELIRHIGVGAFGKVTLVKNKETGEIYAMKTLSKEDVIQKQQAAHVKAERDILAEANSDWIVKLFFSFQDSQNLYFVMEYVPGGDLMQLLIQKGIFTESLARTYTAELTCALEYVHNLGFIHRDIKPDNILIDKEGHIKLTDFGLCTGLRWTHDKRHYISYDEPNGIGTLHNRDDSLNSNIVPGRQKPKLLEYRQHKKRNQANSMVGTGNYMAPEVIERTGHTQLCDWWSVGVILYEMVFGRPPFLSDTDNPMDTQHMIVNWKRYLDLRNPRLTRECIDIIAWLCCEQNNRLGKNGALEVKGHPWFKTVQINGISLPPIDFARLRQMRPEFVPRVEHAEDTSNFDTFEVNSEEIFKEGDTGNAYNPAFFDFTFRHFFASDGISKGLPLPPTSRSQQRPSLANLLRNSETQNGKVGSNDSERINPHIPHPIFNKPSRNGPSSQQTALYSTYMNSSSSTTRSIQKYDTPQEADEDDMTKR</sequence>
<evidence type="ECO:0000256" key="15">
    <source>
        <dbReference type="ARBA" id="ARBA00048679"/>
    </source>
</evidence>
<dbReference type="GO" id="GO:0035329">
    <property type="term" value="P:hippo signaling"/>
    <property type="evidence" value="ECO:0007669"/>
    <property type="project" value="TreeGrafter"/>
</dbReference>
<dbReference type="InterPro" id="IPR050236">
    <property type="entry name" value="Ser_Thr_kinase_AGC"/>
</dbReference>
<dbReference type="PROSITE" id="PS00108">
    <property type="entry name" value="PROTEIN_KINASE_ST"/>
    <property type="match status" value="1"/>
</dbReference>
<dbReference type="EC" id="2.7.11.1" evidence="4"/>
<evidence type="ECO:0000256" key="16">
    <source>
        <dbReference type="PROSITE-ProRule" id="PRU10141"/>
    </source>
</evidence>
<evidence type="ECO:0000256" key="6">
    <source>
        <dbReference type="ARBA" id="ARBA00022527"/>
    </source>
</evidence>
<reference evidence="21" key="1">
    <citation type="submission" date="2016-11" db="UniProtKB">
        <authorList>
            <consortium name="WormBaseParasite"/>
        </authorList>
    </citation>
    <scope>IDENTIFICATION</scope>
</reference>
<dbReference type="SUPFAM" id="SSF56112">
    <property type="entry name" value="Protein kinase-like (PK-like)"/>
    <property type="match status" value="1"/>
</dbReference>
<keyword evidence="13" id="KW-0460">Magnesium</keyword>
<dbReference type="GO" id="GO:0005524">
    <property type="term" value="F:ATP binding"/>
    <property type="evidence" value="ECO:0007669"/>
    <property type="project" value="UniProtKB-UniRule"/>
</dbReference>
<dbReference type="WBParaSite" id="BXY_1121500.1">
    <property type="protein sequence ID" value="BXY_1121500.1"/>
    <property type="gene ID" value="BXY_1121500"/>
</dbReference>
<protein>
    <recommendedName>
        <fullName evidence="4">non-specific serine/threonine protein kinase</fullName>
        <ecNumber evidence="4">2.7.11.1</ecNumber>
    </recommendedName>
</protein>
<dbReference type="FunFam" id="1.10.510.10:FF:000024">
    <property type="entry name" value="Probable serine/threonine-protein kinase cot-1"/>
    <property type="match status" value="1"/>
</dbReference>
<feature type="compositionally biased region" description="Polar residues" evidence="17">
    <location>
        <begin position="823"/>
        <end position="836"/>
    </location>
</feature>
<comment type="subcellular location">
    <subcellularLocation>
        <location evidence="2">Cytoplasm</location>
    </subcellularLocation>
</comment>
<comment type="cofactor">
    <cofactor evidence="1">
        <name>Mg(2+)</name>
        <dbReference type="ChEBI" id="CHEBI:18420"/>
    </cofactor>
</comment>
<dbReference type="Pfam" id="PF00069">
    <property type="entry name" value="Pkinase"/>
    <property type="match status" value="2"/>
</dbReference>
<keyword evidence="8" id="KW-0808">Transferase</keyword>
<dbReference type="CDD" id="cd21774">
    <property type="entry name" value="MobB_LATS"/>
    <property type="match status" value="1"/>
</dbReference>
<dbReference type="InterPro" id="IPR000961">
    <property type="entry name" value="AGC-kinase_C"/>
</dbReference>
<evidence type="ECO:0000256" key="9">
    <source>
        <dbReference type="ARBA" id="ARBA00022723"/>
    </source>
</evidence>
<dbReference type="PANTHER" id="PTHR24356">
    <property type="entry name" value="SERINE/THREONINE-PROTEIN KINASE"/>
    <property type="match status" value="1"/>
</dbReference>
<proteinExistence type="inferred from homology"/>
<feature type="compositionally biased region" description="Low complexity" evidence="17">
    <location>
        <begin position="837"/>
        <end position="849"/>
    </location>
</feature>
<evidence type="ECO:0000256" key="14">
    <source>
        <dbReference type="ARBA" id="ARBA00047899"/>
    </source>
</evidence>
<dbReference type="GO" id="GO:0071944">
    <property type="term" value="C:cell periphery"/>
    <property type="evidence" value="ECO:0007669"/>
    <property type="project" value="UniProtKB-ARBA"/>
</dbReference>
<keyword evidence="6" id="KW-0723">Serine/threonine-protein kinase</keyword>
<feature type="region of interest" description="Disordered" evidence="17">
    <location>
        <begin position="795"/>
        <end position="867"/>
    </location>
</feature>
<dbReference type="InterPro" id="IPR017441">
    <property type="entry name" value="Protein_kinase_ATP_BS"/>
</dbReference>
<evidence type="ECO:0000313" key="21">
    <source>
        <dbReference type="WBParaSite" id="BXY_1121500.1"/>
    </source>
</evidence>
<keyword evidence="9" id="KW-0479">Metal-binding</keyword>
<evidence type="ECO:0000256" key="4">
    <source>
        <dbReference type="ARBA" id="ARBA00012513"/>
    </source>
</evidence>
<dbReference type="PANTHER" id="PTHR24356:SF418">
    <property type="entry name" value="SERINE_THREONINE-PROTEIN KINASE WARTS"/>
    <property type="match status" value="1"/>
</dbReference>
<dbReference type="PROSITE" id="PS51285">
    <property type="entry name" value="AGC_KINASE_CTER"/>
    <property type="match status" value="1"/>
</dbReference>
<evidence type="ECO:0000313" key="20">
    <source>
        <dbReference type="Proteomes" id="UP000095284"/>
    </source>
</evidence>
<dbReference type="GO" id="GO:0043065">
    <property type="term" value="P:positive regulation of apoptotic process"/>
    <property type="evidence" value="ECO:0007669"/>
    <property type="project" value="TreeGrafter"/>
</dbReference>
<evidence type="ECO:0000256" key="12">
    <source>
        <dbReference type="ARBA" id="ARBA00022840"/>
    </source>
</evidence>
<dbReference type="GO" id="GO:0046620">
    <property type="term" value="P:regulation of organ growth"/>
    <property type="evidence" value="ECO:0007669"/>
    <property type="project" value="TreeGrafter"/>
</dbReference>
<keyword evidence="5" id="KW-0963">Cytoplasm</keyword>
<name>A0A1I7SDV7_BURXY</name>
<dbReference type="FunFam" id="3.30.200.20:FF:000391">
    <property type="entry name" value="Large tumor suppressor kinase 1"/>
    <property type="match status" value="1"/>
</dbReference>
<feature type="compositionally biased region" description="Acidic residues" evidence="17">
    <location>
        <begin position="857"/>
        <end position="867"/>
    </location>
</feature>
<dbReference type="GO" id="GO:0007010">
    <property type="term" value="P:cytoskeleton organization"/>
    <property type="evidence" value="ECO:0007669"/>
    <property type="project" value="UniProtKB-ARBA"/>
</dbReference>
<evidence type="ECO:0000256" key="8">
    <source>
        <dbReference type="ARBA" id="ARBA00022679"/>
    </source>
</evidence>
<dbReference type="Gene3D" id="3.30.200.20">
    <property type="entry name" value="Phosphorylase Kinase, domain 1"/>
    <property type="match status" value="2"/>
</dbReference>
<evidence type="ECO:0000256" key="17">
    <source>
        <dbReference type="SAM" id="MobiDB-lite"/>
    </source>
</evidence>